<dbReference type="OrthoDB" id="9806150at2"/>
<comment type="caution">
    <text evidence="5">The sequence shown here is derived from an EMBL/GenBank/DDBJ whole genome shotgun (WGS) entry which is preliminary data.</text>
</comment>
<dbReference type="RefSeq" id="WP_077689586.1">
    <property type="nucleotide sequence ID" value="NZ_MCOK01000001.1"/>
</dbReference>
<dbReference type="Proteomes" id="UP000189004">
    <property type="component" value="Unassembled WGS sequence"/>
</dbReference>
<accession>A0A1V3BYB6</accession>
<protein>
    <submittedName>
        <fullName evidence="5">NUDIX hydrolase</fullName>
    </submittedName>
</protein>
<dbReference type="GO" id="GO:0005829">
    <property type="term" value="C:cytosol"/>
    <property type="evidence" value="ECO:0007669"/>
    <property type="project" value="TreeGrafter"/>
</dbReference>
<keyword evidence="2 5" id="KW-0378">Hydrolase</keyword>
<dbReference type="GO" id="GO:0006753">
    <property type="term" value="P:nucleoside phosphate metabolic process"/>
    <property type="evidence" value="ECO:0007669"/>
    <property type="project" value="TreeGrafter"/>
</dbReference>
<evidence type="ECO:0000313" key="5">
    <source>
        <dbReference type="EMBL" id="OOC53226.1"/>
    </source>
</evidence>
<dbReference type="Gene3D" id="3.90.79.10">
    <property type="entry name" value="Nucleoside Triphosphate Pyrophosphohydrolase"/>
    <property type="match status" value="1"/>
</dbReference>
<organism evidence="5 6">
    <name type="scientific">Nocardiopsis sinuspersici</name>
    <dbReference type="NCBI Taxonomy" id="501010"/>
    <lineage>
        <taxon>Bacteria</taxon>
        <taxon>Bacillati</taxon>
        <taxon>Actinomycetota</taxon>
        <taxon>Actinomycetes</taxon>
        <taxon>Streptosporangiales</taxon>
        <taxon>Nocardiopsidaceae</taxon>
        <taxon>Nocardiopsis</taxon>
    </lineage>
</organism>
<sequence>MPSDAHPDQTTGADAKLADAPESWPVERSEERFRGVKCGVRTDWVRMPGAGGEGTTVASRDYMDHPGAAAALALDGDGRVLLQRQYRHATRHTLWELPAGLIDVEGEGPLPTAQRELVEEAGLRAGRWHELADFFPSPGFSNERIHVFLARDLSVVPDEEVDFEREHEEVGLVAEWVSLEEAVGLVMTGRLHNGATQIGILAAHAAAADGFASLREPGAD</sequence>
<dbReference type="Pfam" id="PF00293">
    <property type="entry name" value="NUDIX"/>
    <property type="match status" value="1"/>
</dbReference>
<evidence type="ECO:0000256" key="2">
    <source>
        <dbReference type="ARBA" id="ARBA00022801"/>
    </source>
</evidence>
<keyword evidence="6" id="KW-1185">Reference proteome</keyword>
<dbReference type="GO" id="GO:0016787">
    <property type="term" value="F:hydrolase activity"/>
    <property type="evidence" value="ECO:0007669"/>
    <property type="project" value="UniProtKB-KW"/>
</dbReference>
<evidence type="ECO:0000259" key="4">
    <source>
        <dbReference type="PROSITE" id="PS51462"/>
    </source>
</evidence>
<dbReference type="PANTHER" id="PTHR11839">
    <property type="entry name" value="UDP/ADP-SUGAR PYROPHOSPHATASE"/>
    <property type="match status" value="1"/>
</dbReference>
<dbReference type="InterPro" id="IPR015797">
    <property type="entry name" value="NUDIX_hydrolase-like_dom_sf"/>
</dbReference>
<proteinExistence type="predicted"/>
<feature type="domain" description="Nudix hydrolase" evidence="4">
    <location>
        <begin position="63"/>
        <end position="204"/>
    </location>
</feature>
<gene>
    <name evidence="5" type="ORF">NOSIN_04815</name>
</gene>
<dbReference type="SUPFAM" id="SSF55811">
    <property type="entry name" value="Nudix"/>
    <property type="match status" value="1"/>
</dbReference>
<dbReference type="EMBL" id="MCOK01000001">
    <property type="protein sequence ID" value="OOC53226.1"/>
    <property type="molecule type" value="Genomic_DNA"/>
</dbReference>
<comment type="cofactor">
    <cofactor evidence="1">
        <name>Mg(2+)</name>
        <dbReference type="ChEBI" id="CHEBI:18420"/>
    </cofactor>
</comment>
<evidence type="ECO:0000313" key="6">
    <source>
        <dbReference type="Proteomes" id="UP000189004"/>
    </source>
</evidence>
<evidence type="ECO:0000256" key="3">
    <source>
        <dbReference type="SAM" id="MobiDB-lite"/>
    </source>
</evidence>
<dbReference type="PROSITE" id="PS51462">
    <property type="entry name" value="NUDIX"/>
    <property type="match status" value="1"/>
</dbReference>
<feature type="region of interest" description="Disordered" evidence="3">
    <location>
        <begin position="1"/>
        <end position="30"/>
    </location>
</feature>
<dbReference type="GO" id="GO:0019693">
    <property type="term" value="P:ribose phosphate metabolic process"/>
    <property type="evidence" value="ECO:0007669"/>
    <property type="project" value="TreeGrafter"/>
</dbReference>
<dbReference type="STRING" id="501010.NOSIN_04815"/>
<dbReference type="PANTHER" id="PTHR11839:SF18">
    <property type="entry name" value="NUDIX HYDROLASE DOMAIN-CONTAINING PROTEIN"/>
    <property type="match status" value="1"/>
</dbReference>
<dbReference type="AlphaFoldDB" id="A0A1V3BYB6"/>
<dbReference type="InterPro" id="IPR000086">
    <property type="entry name" value="NUDIX_hydrolase_dom"/>
</dbReference>
<reference evidence="6" key="1">
    <citation type="submission" date="2016-08" db="EMBL/GenBank/DDBJ databases">
        <authorList>
            <person name="Tokovenko B."/>
            <person name="Kalinowski J."/>
        </authorList>
    </citation>
    <scope>NUCLEOTIDE SEQUENCE [LARGE SCALE GENOMIC DNA]</scope>
    <source>
        <strain evidence="6">UTMC102</strain>
    </source>
</reference>
<evidence type="ECO:0000256" key="1">
    <source>
        <dbReference type="ARBA" id="ARBA00001946"/>
    </source>
</evidence>
<name>A0A1V3BYB6_9ACTN</name>